<evidence type="ECO:0000256" key="2">
    <source>
        <dbReference type="ARBA" id="ARBA00023125"/>
    </source>
</evidence>
<dbReference type="SUPFAM" id="SSF47113">
    <property type="entry name" value="Histone-fold"/>
    <property type="match status" value="1"/>
</dbReference>
<comment type="caution">
    <text evidence="7">The sequence shown here is derived from an EMBL/GenBank/DDBJ whole genome shotgun (WGS) entry which is preliminary data.</text>
</comment>
<name>A0AAE0FI05_9CHLO</name>
<feature type="domain" description="HMG box" evidence="6">
    <location>
        <begin position="1"/>
        <end position="75"/>
    </location>
</feature>
<dbReference type="InterPro" id="IPR003958">
    <property type="entry name" value="CBFA_NFYB_domain"/>
</dbReference>
<comment type="subcellular location">
    <subcellularLocation>
        <location evidence="1">Nucleus</location>
    </subcellularLocation>
</comment>
<evidence type="ECO:0000259" key="6">
    <source>
        <dbReference type="PROSITE" id="PS50118"/>
    </source>
</evidence>
<dbReference type="Pfam" id="PF00808">
    <property type="entry name" value="CBFD_NFYB_HMF"/>
    <property type="match status" value="1"/>
</dbReference>
<keyword evidence="2 4" id="KW-0238">DNA-binding</keyword>
<dbReference type="InterPro" id="IPR009072">
    <property type="entry name" value="Histone-fold"/>
</dbReference>
<dbReference type="EMBL" id="LGRX02018058">
    <property type="protein sequence ID" value="KAK3260182.1"/>
    <property type="molecule type" value="Genomic_DNA"/>
</dbReference>
<feature type="region of interest" description="Disordered" evidence="5">
    <location>
        <begin position="59"/>
        <end position="99"/>
    </location>
</feature>
<dbReference type="Proteomes" id="UP001190700">
    <property type="component" value="Unassembled WGS sequence"/>
</dbReference>
<evidence type="ECO:0000313" key="7">
    <source>
        <dbReference type="EMBL" id="KAK3260182.1"/>
    </source>
</evidence>
<accession>A0AAE0FI05</accession>
<evidence type="ECO:0000256" key="4">
    <source>
        <dbReference type="PROSITE-ProRule" id="PRU00267"/>
    </source>
</evidence>
<reference evidence="7 8" key="1">
    <citation type="journal article" date="2015" name="Genome Biol. Evol.">
        <title>Comparative Genomics of a Bacterivorous Green Alga Reveals Evolutionary Causalities and Consequences of Phago-Mixotrophic Mode of Nutrition.</title>
        <authorList>
            <person name="Burns J.A."/>
            <person name="Paasch A."/>
            <person name="Narechania A."/>
            <person name="Kim E."/>
        </authorList>
    </citation>
    <scope>NUCLEOTIDE SEQUENCE [LARGE SCALE GENOMIC DNA]</scope>
    <source>
        <strain evidence="7 8">PLY_AMNH</strain>
    </source>
</reference>
<proteinExistence type="predicted"/>
<dbReference type="Gene3D" id="1.10.20.10">
    <property type="entry name" value="Histone, subunit A"/>
    <property type="match status" value="1"/>
</dbReference>
<evidence type="ECO:0000256" key="5">
    <source>
        <dbReference type="SAM" id="MobiDB-lite"/>
    </source>
</evidence>
<dbReference type="GO" id="GO:0046982">
    <property type="term" value="F:protein heterodimerization activity"/>
    <property type="evidence" value="ECO:0007669"/>
    <property type="project" value="InterPro"/>
</dbReference>
<dbReference type="AlphaFoldDB" id="A0AAE0FI05"/>
<gene>
    <name evidence="7" type="ORF">CYMTET_30846</name>
</gene>
<dbReference type="PANTHER" id="PTHR48112:SF32">
    <property type="entry name" value="HIGH MOBILITY GROUP PROTEIN B3"/>
    <property type="match status" value="1"/>
</dbReference>
<evidence type="ECO:0000313" key="8">
    <source>
        <dbReference type="Proteomes" id="UP001190700"/>
    </source>
</evidence>
<feature type="DNA-binding region" description="HMG box" evidence="4">
    <location>
        <begin position="1"/>
        <end position="75"/>
    </location>
</feature>
<sequence length="335" mass="36868">MGRQTPYFLFCSEHRESVKAELQANSSENSNISVTGVASALGAKWKGLTDEEKTAYKEKCATLNEESQAEERSGDPELARSGKKMAAGQTPTHKSLPGKKTAYFLFTSEQRESTKEMLVSEAPEGTKITVGEVAKAIAGKWKALTDEERQGYKTRCDEINEKLKAAEVGDSVNNEEGVEKLTASSLDEGEDLILPLARVKRIARLDEDVRMIKPDALRLIAKSTELFLEAVVAEALKVTKRKKRKTVVHSDLEMAVLTDGRMNFVSDLITRCRPQKLAKENTGDVTSSQDKVKSKADCMVGTKSRAGKPSKKVKKTDEPEPTPARRITAFFAAPK</sequence>
<dbReference type="Gene3D" id="1.10.30.10">
    <property type="entry name" value="High mobility group box domain"/>
    <property type="match status" value="2"/>
</dbReference>
<dbReference type="InterPro" id="IPR036910">
    <property type="entry name" value="HMG_box_dom_sf"/>
</dbReference>
<feature type="domain" description="HMG box" evidence="6">
    <location>
        <begin position="96"/>
        <end position="152"/>
    </location>
</feature>
<dbReference type="Pfam" id="PF00505">
    <property type="entry name" value="HMG_box"/>
    <property type="match status" value="2"/>
</dbReference>
<feature type="compositionally biased region" description="Basic and acidic residues" evidence="5">
    <location>
        <begin position="69"/>
        <end position="80"/>
    </location>
</feature>
<keyword evidence="3 4" id="KW-0539">Nucleus</keyword>
<evidence type="ECO:0000256" key="3">
    <source>
        <dbReference type="ARBA" id="ARBA00023242"/>
    </source>
</evidence>
<dbReference type="PROSITE" id="PS50118">
    <property type="entry name" value="HMG_BOX_2"/>
    <property type="match status" value="2"/>
</dbReference>
<feature type="region of interest" description="Disordered" evidence="5">
    <location>
        <begin position="278"/>
        <end position="335"/>
    </location>
</feature>
<dbReference type="GO" id="GO:0003677">
    <property type="term" value="F:DNA binding"/>
    <property type="evidence" value="ECO:0007669"/>
    <property type="project" value="UniProtKB-UniRule"/>
</dbReference>
<feature type="DNA-binding region" description="HMG box" evidence="4">
    <location>
        <begin position="96"/>
        <end position="152"/>
    </location>
</feature>
<dbReference type="SMART" id="SM00398">
    <property type="entry name" value="HMG"/>
    <property type="match status" value="2"/>
</dbReference>
<dbReference type="InterPro" id="IPR050342">
    <property type="entry name" value="HMGB"/>
</dbReference>
<dbReference type="CDD" id="cd00084">
    <property type="entry name" value="HMG-box_SF"/>
    <property type="match status" value="2"/>
</dbReference>
<organism evidence="7 8">
    <name type="scientific">Cymbomonas tetramitiformis</name>
    <dbReference type="NCBI Taxonomy" id="36881"/>
    <lineage>
        <taxon>Eukaryota</taxon>
        <taxon>Viridiplantae</taxon>
        <taxon>Chlorophyta</taxon>
        <taxon>Pyramimonadophyceae</taxon>
        <taxon>Pyramimonadales</taxon>
        <taxon>Pyramimonadaceae</taxon>
        <taxon>Cymbomonas</taxon>
    </lineage>
</organism>
<feature type="compositionally biased region" description="Basic residues" evidence="5">
    <location>
        <begin position="305"/>
        <end position="314"/>
    </location>
</feature>
<dbReference type="PANTHER" id="PTHR48112">
    <property type="entry name" value="HIGH MOBILITY GROUP PROTEIN DSP1"/>
    <property type="match status" value="1"/>
</dbReference>
<evidence type="ECO:0000256" key="1">
    <source>
        <dbReference type="ARBA" id="ARBA00004123"/>
    </source>
</evidence>
<protein>
    <recommendedName>
        <fullName evidence="6">HMG box domain-containing protein</fullName>
    </recommendedName>
</protein>
<dbReference type="SUPFAM" id="SSF47095">
    <property type="entry name" value="HMG-box"/>
    <property type="match status" value="2"/>
</dbReference>
<dbReference type="GO" id="GO:0005634">
    <property type="term" value="C:nucleus"/>
    <property type="evidence" value="ECO:0007669"/>
    <property type="project" value="UniProtKB-SubCell"/>
</dbReference>
<keyword evidence="8" id="KW-1185">Reference proteome</keyword>
<dbReference type="InterPro" id="IPR009071">
    <property type="entry name" value="HMG_box_dom"/>
</dbReference>